<dbReference type="EMBL" id="JBIMZQ010000061">
    <property type="protein sequence ID" value="KAL3657763.1"/>
    <property type="molecule type" value="Genomic_DNA"/>
</dbReference>
<gene>
    <name evidence="8" type="ORF">V7S43_017335</name>
</gene>
<comment type="subcellular location">
    <subcellularLocation>
        <location evidence="1 7">Membrane</location>
        <topology evidence="1 7">Multi-pass membrane protein</topology>
    </subcellularLocation>
</comment>
<keyword evidence="2 7" id="KW-0813">Transport</keyword>
<organism evidence="8 9">
    <name type="scientific">Phytophthora oleae</name>
    <dbReference type="NCBI Taxonomy" id="2107226"/>
    <lineage>
        <taxon>Eukaryota</taxon>
        <taxon>Sar</taxon>
        <taxon>Stramenopiles</taxon>
        <taxon>Oomycota</taxon>
        <taxon>Peronosporomycetes</taxon>
        <taxon>Peronosporales</taxon>
        <taxon>Peronosporaceae</taxon>
        <taxon>Phytophthora</taxon>
    </lineage>
</organism>
<evidence type="ECO:0000256" key="5">
    <source>
        <dbReference type="ARBA" id="ARBA00022989"/>
    </source>
</evidence>
<evidence type="ECO:0000256" key="7">
    <source>
        <dbReference type="RuleBase" id="RU363058"/>
    </source>
</evidence>
<feature type="transmembrane region" description="Helical" evidence="7">
    <location>
        <begin position="190"/>
        <end position="209"/>
    </location>
</feature>
<evidence type="ECO:0000256" key="3">
    <source>
        <dbReference type="ARBA" id="ARBA00022592"/>
    </source>
</evidence>
<evidence type="ECO:0000313" key="8">
    <source>
        <dbReference type="EMBL" id="KAL3657763.1"/>
    </source>
</evidence>
<feature type="transmembrane region" description="Helical" evidence="7">
    <location>
        <begin position="254"/>
        <end position="278"/>
    </location>
</feature>
<evidence type="ECO:0000313" key="9">
    <source>
        <dbReference type="Proteomes" id="UP001632037"/>
    </source>
</evidence>
<name>A0ABD3ETC8_9STRA</name>
<evidence type="ECO:0000256" key="4">
    <source>
        <dbReference type="ARBA" id="ARBA00022692"/>
    </source>
</evidence>
<feature type="transmembrane region" description="Helical" evidence="7">
    <location>
        <begin position="39"/>
        <end position="56"/>
    </location>
</feature>
<keyword evidence="5 7" id="KW-1133">Transmembrane helix</keyword>
<feature type="transmembrane region" description="Helical" evidence="7">
    <location>
        <begin position="156"/>
        <end position="178"/>
    </location>
</feature>
<dbReference type="AlphaFoldDB" id="A0ABD3ETC8"/>
<evidence type="ECO:0000256" key="1">
    <source>
        <dbReference type="ARBA" id="ARBA00004141"/>
    </source>
</evidence>
<keyword evidence="9" id="KW-1185">Reference proteome</keyword>
<evidence type="ECO:0000256" key="2">
    <source>
        <dbReference type="ARBA" id="ARBA00022448"/>
    </source>
</evidence>
<comment type="caution">
    <text evidence="8">The sequence shown here is derived from an EMBL/GenBank/DDBJ whole genome shotgun (WGS) entry which is preliminary data.</text>
</comment>
<accession>A0ABD3ETC8</accession>
<feature type="transmembrane region" description="Helical" evidence="7">
    <location>
        <begin position="406"/>
        <end position="428"/>
    </location>
</feature>
<feature type="transmembrane region" description="Helical" evidence="7">
    <location>
        <begin position="495"/>
        <end position="517"/>
    </location>
</feature>
<dbReference type="GO" id="GO:0006817">
    <property type="term" value="P:phosphate ion transport"/>
    <property type="evidence" value="ECO:0007669"/>
    <property type="project" value="UniProtKB-KW"/>
</dbReference>
<keyword evidence="6 7" id="KW-0472">Membrane</keyword>
<keyword evidence="3 7" id="KW-0592">Phosphate transport</keyword>
<proteinExistence type="inferred from homology"/>
<comment type="function">
    <text evidence="7">Sodium-phosphate symporter.</text>
</comment>
<feature type="transmembrane region" description="Helical" evidence="7">
    <location>
        <begin position="356"/>
        <end position="375"/>
    </location>
</feature>
<dbReference type="PANTHER" id="PTHR11101">
    <property type="entry name" value="PHOSPHATE TRANSPORTER"/>
    <property type="match status" value="1"/>
</dbReference>
<sequence>MSAQVVPCAVGVFDCAIDSSDATCAHYNEKYWSVQSSEWMLVFGFIVMAAMAWQVGANDVANAFGTSVGSRAISCRAACSIGGIANWLGAVTLGYGVSSTIQSGVANVTDADCWACGYCDSQISVYALGMMSALFGGASFLFLATHYAMPVSTTHAIVGAIIGMTIIDVGGHCLNWNLTDGLAGIVSSWAISPILSGISGILIYLSTHYTIMGAKHKMRNALWSVPILYGLSTFFVFFMIFLNAVATKDLHKSIMAGASAGCCLVVAGITQIFLVPYIRERLPSKTGRFLVEDDEEDEDMYEQHSLVMTPDINGDKVPTIVEDGGRSSSSSQLSEADAHLFAEMNRLTEEEKDAMFVFRYLLVLVATLESFAHGANDTANATAPVASLFNVYDNGLDGCSNRETPVWIMAIAGCFVCLGIIFQGAPVMETIGKRIAHMDMHRGFAMELSSTVTVVTATLLKLPVSTTHCEVGSVVFVSLINPGWRKMSFPMMGKIVLSWLLTVPTTGAVAAFLTMIFRSYLRN</sequence>
<feature type="transmembrane region" description="Helical" evidence="7">
    <location>
        <begin position="221"/>
        <end position="242"/>
    </location>
</feature>
<dbReference type="Proteomes" id="UP001632037">
    <property type="component" value="Unassembled WGS sequence"/>
</dbReference>
<feature type="transmembrane region" description="Helical" evidence="7">
    <location>
        <begin position="123"/>
        <end position="144"/>
    </location>
</feature>
<dbReference type="PANTHER" id="PTHR11101:SF80">
    <property type="entry name" value="PHOSPHATE TRANSPORTER"/>
    <property type="match status" value="1"/>
</dbReference>
<evidence type="ECO:0000256" key="6">
    <source>
        <dbReference type="ARBA" id="ARBA00023136"/>
    </source>
</evidence>
<reference evidence="8 9" key="1">
    <citation type="submission" date="2024-09" db="EMBL/GenBank/DDBJ databases">
        <title>Genome sequencing and assembly of Phytophthora oleae, isolate VK10A, causative agent of rot of olive drupes.</title>
        <authorList>
            <person name="Conti Taguali S."/>
            <person name="Riolo M."/>
            <person name="La Spada F."/>
            <person name="Cacciola S.O."/>
            <person name="Dionisio G."/>
        </authorList>
    </citation>
    <scope>NUCLEOTIDE SEQUENCE [LARGE SCALE GENOMIC DNA]</scope>
    <source>
        <strain evidence="8 9">VK10A</strain>
    </source>
</reference>
<protein>
    <recommendedName>
        <fullName evidence="7">Phosphate transporter</fullName>
    </recommendedName>
</protein>
<comment type="similarity">
    <text evidence="7">Belongs to the inorganic phosphate transporter (PiT) (TC 2.A.20) family.</text>
</comment>
<dbReference type="GO" id="GO:0016020">
    <property type="term" value="C:membrane"/>
    <property type="evidence" value="ECO:0007669"/>
    <property type="project" value="UniProtKB-SubCell"/>
</dbReference>
<dbReference type="Pfam" id="PF01384">
    <property type="entry name" value="PHO4"/>
    <property type="match status" value="1"/>
</dbReference>
<dbReference type="InterPro" id="IPR001204">
    <property type="entry name" value="Phos_transporter"/>
</dbReference>
<keyword evidence="4 7" id="KW-0812">Transmembrane</keyword>